<keyword evidence="4" id="KW-0597">Phosphoprotein</keyword>
<dbReference type="InterPro" id="IPR027417">
    <property type="entry name" value="P-loop_NTPase"/>
</dbReference>
<feature type="compositionally biased region" description="Polar residues" evidence="12">
    <location>
        <begin position="428"/>
        <end position="438"/>
    </location>
</feature>
<dbReference type="GO" id="GO:0005634">
    <property type="term" value="C:nucleus"/>
    <property type="evidence" value="ECO:0007669"/>
    <property type="project" value="UniProtKB-SubCell"/>
</dbReference>
<comment type="subcellular location">
    <subcellularLocation>
        <location evidence="2">Cytoplasm</location>
    </subcellularLocation>
    <subcellularLocation>
        <location evidence="1">Nucleus</location>
    </subcellularLocation>
</comment>
<dbReference type="CDD" id="cd21223">
    <property type="entry name" value="CH_ASPM_rpt1"/>
    <property type="match status" value="1"/>
</dbReference>
<dbReference type="PROSITE" id="PS50021">
    <property type="entry name" value="CH"/>
    <property type="match status" value="2"/>
</dbReference>
<dbReference type="Gene3D" id="1.10.418.10">
    <property type="entry name" value="Calponin-like domain"/>
    <property type="match status" value="2"/>
</dbReference>
<dbReference type="InterPro" id="IPR036872">
    <property type="entry name" value="CH_dom_sf"/>
</dbReference>
<keyword evidence="8" id="KW-0112">Calmodulin-binding</keyword>
<accession>A0A7K6PLT8</accession>
<dbReference type="InterPro" id="IPR000048">
    <property type="entry name" value="IQ_motif_EF-hand-BS"/>
</dbReference>
<evidence type="ECO:0000256" key="1">
    <source>
        <dbReference type="ARBA" id="ARBA00004123"/>
    </source>
</evidence>
<feature type="domain" description="Calponin-homology (CH)" evidence="13">
    <location>
        <begin position="966"/>
        <end position="1119"/>
    </location>
</feature>
<evidence type="ECO:0000256" key="2">
    <source>
        <dbReference type="ARBA" id="ARBA00004496"/>
    </source>
</evidence>
<feature type="region of interest" description="Disordered" evidence="12">
    <location>
        <begin position="407"/>
        <end position="445"/>
    </location>
</feature>
<feature type="non-terminal residue" evidence="14">
    <location>
        <position position="1830"/>
    </location>
</feature>
<dbReference type="Gene3D" id="1.20.5.190">
    <property type="match status" value="13"/>
</dbReference>
<evidence type="ECO:0000256" key="10">
    <source>
        <dbReference type="ARBA" id="ARBA00023242"/>
    </source>
</evidence>
<feature type="region of interest" description="Disordered" evidence="12">
    <location>
        <begin position="467"/>
        <end position="511"/>
    </location>
</feature>
<dbReference type="GO" id="GO:0005737">
    <property type="term" value="C:cytoplasm"/>
    <property type="evidence" value="ECO:0007669"/>
    <property type="project" value="UniProtKB-SubCell"/>
</dbReference>
<keyword evidence="9" id="KW-0175">Coiled coil</keyword>
<keyword evidence="10" id="KW-0539">Nucleus</keyword>
<keyword evidence="15" id="KW-1185">Reference proteome</keyword>
<dbReference type="GO" id="GO:0000922">
    <property type="term" value="C:spindle pole"/>
    <property type="evidence" value="ECO:0007669"/>
    <property type="project" value="TreeGrafter"/>
</dbReference>
<evidence type="ECO:0000256" key="8">
    <source>
        <dbReference type="ARBA" id="ARBA00022860"/>
    </source>
</evidence>
<dbReference type="GO" id="GO:0051295">
    <property type="term" value="P:establishment of meiotic spindle localization"/>
    <property type="evidence" value="ECO:0007669"/>
    <property type="project" value="TreeGrafter"/>
</dbReference>
<evidence type="ECO:0000256" key="12">
    <source>
        <dbReference type="SAM" id="MobiDB-lite"/>
    </source>
</evidence>
<evidence type="ECO:0000256" key="3">
    <source>
        <dbReference type="ARBA" id="ARBA00022490"/>
    </source>
</evidence>
<dbReference type="Pfam" id="PF00612">
    <property type="entry name" value="IQ"/>
    <property type="match status" value="16"/>
</dbReference>
<gene>
    <name evidence="14" type="primary">Aspm</name>
    <name evidence="14" type="ORF">IFRKOW_R08224</name>
</gene>
<dbReference type="FunFam" id="1.20.5.190:FF:000009">
    <property type="entry name" value="Abnormal spindle-like microcephaly-associated protein homolog"/>
    <property type="match status" value="1"/>
</dbReference>
<dbReference type="Pfam" id="PF15780">
    <property type="entry name" value="ASH"/>
    <property type="match status" value="1"/>
</dbReference>
<evidence type="ECO:0000313" key="15">
    <source>
        <dbReference type="Proteomes" id="UP000542689"/>
    </source>
</evidence>
<organism evidence="14 15">
    <name type="scientific">Ifrita kowaldi</name>
    <name type="common">blue-capped ifrita</name>
    <dbReference type="NCBI Taxonomy" id="461245"/>
    <lineage>
        <taxon>Eukaryota</taxon>
        <taxon>Metazoa</taxon>
        <taxon>Chordata</taxon>
        <taxon>Craniata</taxon>
        <taxon>Vertebrata</taxon>
        <taxon>Euteleostomi</taxon>
        <taxon>Archelosauria</taxon>
        <taxon>Archosauria</taxon>
        <taxon>Dinosauria</taxon>
        <taxon>Saurischia</taxon>
        <taxon>Theropoda</taxon>
        <taxon>Coelurosauria</taxon>
        <taxon>Aves</taxon>
        <taxon>Neognathae</taxon>
        <taxon>Neoaves</taxon>
        <taxon>Telluraves</taxon>
        <taxon>Australaves</taxon>
        <taxon>Passeriformes</taxon>
        <taxon>Corvoidea</taxon>
        <taxon>Cinclosomatidae</taxon>
        <taxon>Ifrita</taxon>
    </lineage>
</organism>
<reference evidence="14 15" key="1">
    <citation type="submission" date="2019-09" db="EMBL/GenBank/DDBJ databases">
        <title>Bird 10,000 Genomes (B10K) Project - Family phase.</title>
        <authorList>
            <person name="Zhang G."/>
        </authorList>
    </citation>
    <scope>NUCLEOTIDE SEQUENCE [LARGE SCALE GENOMIC DNA]</scope>
    <source>
        <strain evidence="14">B10K-DU-029-41</strain>
        <tissue evidence="14">Liver</tissue>
    </source>
</reference>
<feature type="domain" description="Calponin-homology (CH)" evidence="13">
    <location>
        <begin position="778"/>
        <end position="914"/>
    </location>
</feature>
<evidence type="ECO:0000313" key="14">
    <source>
        <dbReference type="EMBL" id="NWW62353.1"/>
    </source>
</evidence>
<evidence type="ECO:0000256" key="11">
    <source>
        <dbReference type="ARBA" id="ARBA00023306"/>
    </source>
</evidence>
<feature type="non-terminal residue" evidence="14">
    <location>
        <position position="1"/>
    </location>
</feature>
<feature type="compositionally biased region" description="Polar residues" evidence="12">
    <location>
        <begin position="93"/>
        <end position="111"/>
    </location>
</feature>
<dbReference type="GO" id="GO:0007051">
    <property type="term" value="P:spindle organization"/>
    <property type="evidence" value="ECO:0007669"/>
    <property type="project" value="TreeGrafter"/>
</dbReference>
<name>A0A7K6PLT8_9CORV</name>
<feature type="compositionally biased region" description="Polar residues" evidence="12">
    <location>
        <begin position="468"/>
        <end position="481"/>
    </location>
</feature>
<dbReference type="InterPro" id="IPR051185">
    <property type="entry name" value="ASPM"/>
</dbReference>
<protein>
    <submittedName>
        <fullName evidence="14">ASPM protein</fullName>
    </submittedName>
</protein>
<feature type="region of interest" description="Disordered" evidence="12">
    <location>
        <begin position="85"/>
        <end position="121"/>
    </location>
</feature>
<evidence type="ECO:0000256" key="7">
    <source>
        <dbReference type="ARBA" id="ARBA00022776"/>
    </source>
</evidence>
<dbReference type="SUPFAM" id="SSF52540">
    <property type="entry name" value="P-loop containing nucleoside triphosphate hydrolases"/>
    <property type="match status" value="5"/>
</dbReference>
<dbReference type="EMBL" id="VZRS01007982">
    <property type="protein sequence ID" value="NWW62353.1"/>
    <property type="molecule type" value="Genomic_DNA"/>
</dbReference>
<dbReference type="SUPFAM" id="SSF47576">
    <property type="entry name" value="Calponin-homology domain, CH-domain"/>
    <property type="match status" value="1"/>
</dbReference>
<dbReference type="GO" id="GO:0000278">
    <property type="term" value="P:mitotic cell cycle"/>
    <property type="evidence" value="ECO:0007669"/>
    <property type="project" value="TreeGrafter"/>
</dbReference>
<keyword evidence="6" id="KW-0677">Repeat</keyword>
<dbReference type="PANTHER" id="PTHR22706:SF1">
    <property type="entry name" value="ASSEMBLY FACTOR FOR SPINDLE MICROTUBULES"/>
    <property type="match status" value="1"/>
</dbReference>
<keyword evidence="3" id="KW-0963">Cytoplasm</keyword>
<dbReference type="FunFam" id="1.10.418.10:FF:000051">
    <property type="entry name" value="Abnormal spindle-like microcephaly-associated protein homolog"/>
    <property type="match status" value="1"/>
</dbReference>
<dbReference type="InterPro" id="IPR031549">
    <property type="entry name" value="ASH"/>
</dbReference>
<dbReference type="GO" id="GO:0051301">
    <property type="term" value="P:cell division"/>
    <property type="evidence" value="ECO:0007669"/>
    <property type="project" value="UniProtKB-KW"/>
</dbReference>
<dbReference type="CDD" id="cd23767">
    <property type="entry name" value="IQCD"/>
    <property type="match status" value="3"/>
</dbReference>
<evidence type="ECO:0000256" key="5">
    <source>
        <dbReference type="ARBA" id="ARBA00022618"/>
    </source>
</evidence>
<proteinExistence type="predicted"/>
<evidence type="ECO:0000256" key="4">
    <source>
        <dbReference type="ARBA" id="ARBA00022553"/>
    </source>
</evidence>
<comment type="caution">
    <text evidence="14">The sequence shown here is derived from an EMBL/GenBank/DDBJ whole genome shotgun (WGS) entry which is preliminary data.</text>
</comment>
<evidence type="ECO:0000259" key="13">
    <source>
        <dbReference type="PROSITE" id="PS50021"/>
    </source>
</evidence>
<dbReference type="GO" id="GO:0005516">
    <property type="term" value="F:calmodulin binding"/>
    <property type="evidence" value="ECO:0007669"/>
    <property type="project" value="UniProtKB-KW"/>
</dbReference>
<keyword evidence="11" id="KW-0131">Cell cycle</keyword>
<dbReference type="SMART" id="SM00015">
    <property type="entry name" value="IQ"/>
    <property type="match status" value="26"/>
</dbReference>
<keyword evidence="7" id="KW-0498">Mitosis</keyword>
<dbReference type="Proteomes" id="UP000542689">
    <property type="component" value="Unassembled WGS sequence"/>
</dbReference>
<dbReference type="FunFam" id="1.20.5.190:FF:000008">
    <property type="entry name" value="Abnormal spindle-like microcephaly-associated protein homolog"/>
    <property type="match status" value="2"/>
</dbReference>
<dbReference type="SMART" id="SM00033">
    <property type="entry name" value="CH"/>
    <property type="match status" value="2"/>
</dbReference>
<dbReference type="InterPro" id="IPR001715">
    <property type="entry name" value="CH_dom"/>
</dbReference>
<dbReference type="Pfam" id="PF00307">
    <property type="entry name" value="CH"/>
    <property type="match status" value="1"/>
</dbReference>
<evidence type="ECO:0000256" key="6">
    <source>
        <dbReference type="ARBA" id="ARBA00022737"/>
    </source>
</evidence>
<sequence length="1830" mass="211018">AGQRIFVSVTWTPLEEGKIRELVTFVVNDVVKHQAVLLGAAEQPPKKKKSLWETLKKKNSSGTSAIKAKNTLEIKNVNKTFRVSRKADRLRSPLQSRENQNTVQNNISQGSDPLAGAENQLPPSPIAPVPEEQGNTVHTPLALRRSTTFGDIAASGNEELLPEIDSCNINKCVTECNQSQSESASSSAGLAQLPISNDGGVLNFTLSPVSTPEHSASAPVLSTRRILSPDAFVNDNYQVDIDITEQPFPVLSPDQFVKDSLSDKQSKTPKPEAALVSSTTETYVVKRFLPSKWKKDGGVETETHVHIEHNLNEIFELHHVKSQALHYDKPQEDHCSFPSAEVLQTDNLSRREQTKKRPILSATVIKSKPGATEETRVETRQPKSKKCLNKAIIGCANVVPVHTEAETSKHLPVTGPLSSENKCHSDKVNSSPTGSTSSCRKRKSETYLGNSRVTASVHVEEVERKRALTSSMDNQTCTTRKPSAFKPTNGERVGQRKKAGSSLQKASKTTKRISKPVPGLAQLHLTFVKPLKTAIPRHPMPFAAKNMFYDERWKEKQQRGFTWWLNFVLTPDDFNVKTNTSQVNAAALMLGEENHHKMSLPKAPTKDEASLKAYTARRKLNKLRCEACRLFTSESMVKAIQRLEVEIETRRLLVRRDRHLWKDIGERQKILNWLLSYNPLWLRIGLETIYGELIALESNSDVMGLAIFILNRLLWNPDIAAEYRHPTVPHLYREGHEEALSKFTLKKLLLLVCFLDCAKRSRMIDHDPCLFCKDAEFKASKDLLLAFSRDFLSGEGDLSRHLGFLGLPVSHIQTPLDEFDFAVTNLAVDLQCGIRLVRTVELLTKNWSLSKQLRVPAISRLQKMHNVDIVLNVLKERGVHLKDESGASIDSRDIVDRHRERTLALLWKIVFAFQVDVFLNVEQLKEEIEFLKNTHKRKARLGAIKTFATGFRVQEDSSNFSSQSYSENVRLLMAWVNAVCGFYSIKVENFTVCFSDGRVLCHLIHHYHPCYMPLEAVCQRTTQTVECSRTVTVGLNSSSSSESDTSLNVVEEMFDQTVTPSVLYKELLDNEKQNFQLINAAVSDLGGIPAMIHHADMSNTIPDEKVVITYLSFLCSRLLDLRQETRAARLIQAAWRNYRLKRELKLSQERDRAARIIQKSAMNFLARQHILRKENAAIFIQKHWRGYLARMSLFNLKKAKLEQARNKSATVIQAYWRRYSARKRYLQLRHCVIFVQARIRMVKSVAAYKQIVWAAVTIQRHLRATKLAKIDRQRYEIIKSSALTIQSAFRRWRKYKIRQKIKAALVIQSYFRKWQSSKLAKRWRAALVIQSWYRMHRDQKQYLHIKQNVIKIQAWYRCQLARCVYQEHRAKIVTIQRYYRAYKLGKAERESYLQKRAAVIVLQAAFRGMKARELYRQAKAACVIQSLWRMKQEKQRFLQLKKSVITLQSHVRKYQQVKRYKEIKNAASVIQTQYRVRVATKNAAAAFQRVRLAAIVLQSAYRGMQARREAHVLRSVIKIQSSFRAYVARKRFKKLRDATVKIQALAKMRQVRKRYCALREATLYVQRKYHSGRCALQFKEDYRKLRLGCIRIQALVRGYLVRKQIRRSREAAVLLQACYRMKRDRQWYLSIYSAAIVIQQRYRACKKTRCQRQEFLQVRKAAVCLQAAYRGYKTRKQLKLEYRAAVKIQTAFRAHVTRVKHKAMVQASVVIQRWYRNCKAGKRQRLNFLMTRTAVLSLQAAFHGWKVRKQIQRQHVAAARIQSTFRKFMAVKKFRLVNHAVLTIQRRYRARVLGQRQRQEYVQLRNAAVHLQARWRGKAVRKMIQKKHHL</sequence>
<dbReference type="PANTHER" id="PTHR22706">
    <property type="entry name" value="ASSEMBLY FACTOR FOR SPINDLE MICROTUBULES"/>
    <property type="match status" value="1"/>
</dbReference>
<dbReference type="PROSITE" id="PS50096">
    <property type="entry name" value="IQ"/>
    <property type="match status" value="15"/>
</dbReference>
<keyword evidence="5" id="KW-0132">Cell division</keyword>
<dbReference type="CDD" id="cd21224">
    <property type="entry name" value="CH_ASPM_rpt2"/>
    <property type="match status" value="1"/>
</dbReference>
<evidence type="ECO:0000256" key="9">
    <source>
        <dbReference type="ARBA" id="ARBA00023054"/>
    </source>
</evidence>